<evidence type="ECO:0000313" key="25">
    <source>
        <dbReference type="Proteomes" id="UP000548278"/>
    </source>
</evidence>
<keyword evidence="1" id="KW-0472">Membrane</keyword>
<evidence type="ECO:0000313" key="2">
    <source>
        <dbReference type="EMBL" id="EAC5551281.1"/>
    </source>
</evidence>
<evidence type="ECO:0000313" key="15">
    <source>
        <dbReference type="Proteomes" id="UP000365297"/>
    </source>
</evidence>
<evidence type="ECO:0000313" key="19">
    <source>
        <dbReference type="Proteomes" id="UP000467536"/>
    </source>
</evidence>
<dbReference type="EMBL" id="AABDGJ010000014">
    <property type="protein sequence ID" value="EAG6991777.1"/>
    <property type="molecule type" value="Genomic_DNA"/>
</dbReference>
<dbReference type="Proteomes" id="UP000527632">
    <property type="component" value="Unassembled WGS sequence"/>
</dbReference>
<evidence type="ECO:0000313" key="21">
    <source>
        <dbReference type="Proteomes" id="UP000489121"/>
    </source>
</evidence>
<dbReference type="EMBL" id="AAAREG010000008">
    <property type="protein sequence ID" value="EAE2354776.1"/>
    <property type="molecule type" value="Genomic_DNA"/>
</dbReference>
<dbReference type="AlphaFoldDB" id="A0A3D7H744"/>
<evidence type="ECO:0000313" key="20">
    <source>
        <dbReference type="Proteomes" id="UP000478682"/>
    </source>
</evidence>
<name>A0A3D7H744_LISMN</name>
<comment type="caution">
    <text evidence="4">The sequence shown here is derived from an EMBL/GenBank/DDBJ whole genome shotgun (WGS) entry which is preliminary data.</text>
</comment>
<evidence type="ECO:0000313" key="4">
    <source>
        <dbReference type="EMBL" id="EAD1185641.1"/>
    </source>
</evidence>
<dbReference type="EMBL" id="AABBZO010000009">
    <property type="protein sequence ID" value="EAG4462390.1"/>
    <property type="molecule type" value="Genomic_DNA"/>
</dbReference>
<dbReference type="Proteomes" id="UP000489121">
    <property type="component" value="Unassembled WGS sequence"/>
</dbReference>
<evidence type="ECO:0000313" key="6">
    <source>
        <dbReference type="EMBL" id="EAG1894034.1"/>
    </source>
</evidence>
<evidence type="ECO:0000313" key="22">
    <source>
        <dbReference type="Proteomes" id="UP000522199"/>
    </source>
</evidence>
<evidence type="ECO:0000313" key="13">
    <source>
        <dbReference type="EMBL" id="EDO0986397.1"/>
    </source>
</evidence>
<reference evidence="22 25" key="3">
    <citation type="submission" date="2019-04" db="EMBL/GenBank/DDBJ databases">
        <authorList>
            <consortium name="GenomeTrakr network: Whole genome sequencing for foodborne pathogen traceback"/>
        </authorList>
    </citation>
    <scope>NUCLEOTIDE SEQUENCE [LARGE SCALE GENOMIC DNA]</scope>
    <source>
        <strain evidence="8 25">CFSAN004300</strain>
        <strain evidence="9 22">CFSAN072474</strain>
    </source>
</reference>
<dbReference type="EMBL" id="AABGUK010000001">
    <property type="protein sequence ID" value="EAH4241333.1"/>
    <property type="molecule type" value="Genomic_DNA"/>
</dbReference>
<accession>A0A3D7H744</accession>
<gene>
    <name evidence="8" type="ORF">AB917_14380</name>
    <name evidence="2" type="ORF">ARY78_12660</name>
    <name evidence="6" type="ORF">BB997_10485</name>
    <name evidence="11" type="ORF">BCZ19_12835</name>
    <name evidence="7" type="ORF">CA369_08835</name>
    <name evidence="9" type="ORF">CW845_13310</name>
    <name evidence="3" type="ORF">DQ70_10220</name>
    <name evidence="10" type="ORF">E5F58_04870</name>
    <name evidence="12" type="ORF">F6515_14720</name>
    <name evidence="13" type="ORF">FV747_10395</name>
    <name evidence="4" type="ORF">QD52_11200</name>
    <name evidence="5" type="ORF">Y261_10505</name>
</gene>
<dbReference type="EMBL" id="AAALRN010000005">
    <property type="protein sequence ID" value="EAD1185641.1"/>
    <property type="molecule type" value="Genomic_DNA"/>
</dbReference>
<dbReference type="Proteomes" id="UP000427828">
    <property type="component" value="Unassembled WGS sequence"/>
</dbReference>
<evidence type="ECO:0000313" key="10">
    <source>
        <dbReference type="EMBL" id="EAH4241333.1"/>
    </source>
</evidence>
<feature type="transmembrane region" description="Helical" evidence="1">
    <location>
        <begin position="97"/>
        <end position="121"/>
    </location>
</feature>
<evidence type="ECO:0000313" key="14">
    <source>
        <dbReference type="Proteomes" id="UP000336166"/>
    </source>
</evidence>
<dbReference type="Proteomes" id="UP000528151">
    <property type="component" value="Unassembled WGS sequence"/>
</dbReference>
<evidence type="ECO:0000313" key="24">
    <source>
        <dbReference type="Proteomes" id="UP000528151"/>
    </source>
</evidence>
<protein>
    <submittedName>
        <fullName evidence="4">Uncharacterized protein</fullName>
    </submittedName>
</protein>
<dbReference type="Proteomes" id="UP000365297">
    <property type="component" value="Unassembled WGS sequence"/>
</dbReference>
<dbReference type="Proteomes" id="UP000403352">
    <property type="component" value="Unassembled WGS sequence"/>
</dbReference>
<reference evidence="15 16" key="2">
    <citation type="submission" date="2018-06" db="EMBL/GenBank/DDBJ databases">
        <authorList>
            <consortium name="GenomeTrakr: Next Generation Sequencing Network for Food Pathogen Tracability"/>
        </authorList>
    </citation>
    <scope>NUCLEOTIDE SEQUENCE [LARGE SCALE GENOMIC DNA]</scope>
    <source>
        <strain evidence="3 16">CFSAN008042</strain>
        <strain evidence="7 24">CFSAN063727</strain>
        <strain evidence="2 15">FDA00007096</strain>
        <strain evidence="4 17">FDA00008584</strain>
        <strain evidence="11 18">FLAG-51482A</strain>
        <strain evidence="10 23">LS1344</strain>
    </source>
</reference>
<dbReference type="EMBL" id="AANEHK010000009">
    <property type="protein sequence ID" value="EDO0986397.1"/>
    <property type="molecule type" value="Genomic_DNA"/>
</dbReference>
<dbReference type="EMBL" id="AALGDA010000081">
    <property type="protein sequence ID" value="ECY9784229.1"/>
    <property type="molecule type" value="Genomic_DNA"/>
</dbReference>
<evidence type="ECO:0000313" key="9">
    <source>
        <dbReference type="EMBL" id="EAG9388469.1"/>
    </source>
</evidence>
<dbReference type="EMBL" id="AAAIXK010000007">
    <property type="protein sequence ID" value="EAC5551281.1"/>
    <property type="molecule type" value="Genomic_DNA"/>
</dbReference>
<proteinExistence type="predicted"/>
<dbReference type="EMBL" id="AABEKY010000008">
    <property type="protein sequence ID" value="EAG9388469.1"/>
    <property type="molecule type" value="Genomic_DNA"/>
</dbReference>
<evidence type="ECO:0000313" key="8">
    <source>
        <dbReference type="EMBL" id="EAG6991777.1"/>
    </source>
</evidence>
<evidence type="ECO:0000313" key="12">
    <source>
        <dbReference type="EMBL" id="ECY9784229.1"/>
    </source>
</evidence>
<evidence type="ECO:0000313" key="5">
    <source>
        <dbReference type="EMBL" id="EAE2354776.1"/>
    </source>
</evidence>
<evidence type="ECO:0000313" key="23">
    <source>
        <dbReference type="Proteomes" id="UP000527632"/>
    </source>
</evidence>
<dbReference type="Proteomes" id="UP000368512">
    <property type="component" value="Unassembled WGS sequence"/>
</dbReference>
<dbReference type="Proteomes" id="UP000478682">
    <property type="component" value="Unassembled WGS sequence"/>
</dbReference>
<reference evidence="14 20" key="1">
    <citation type="submission" date="2018-06" db="EMBL/GenBank/DDBJ databases">
        <authorList>
            <consortium name="PulseNet: The National Subtyping Network for Foodborne Disease Surveillance"/>
            <person name="Tarr C.L."/>
            <person name="Trees E."/>
            <person name="Katz L.S."/>
            <person name="Carleton-Romer H.A."/>
            <person name="Stroika S."/>
            <person name="Kucerova Z."/>
            <person name="Roache K.F."/>
            <person name="Sabol A.L."/>
            <person name="Besser J."/>
            <person name="Gerner-Smidt P."/>
        </authorList>
    </citation>
    <scope>NUCLEOTIDE SEQUENCE [LARGE SCALE GENOMIC DNA]</scope>
    <source>
        <strain evidence="5 14">PNUSAL000134</strain>
        <strain evidence="6 20">PNUSAL002298</strain>
        <strain evidence="12 21">PNUSAL005692</strain>
    </source>
</reference>
<evidence type="ECO:0000313" key="16">
    <source>
        <dbReference type="Proteomes" id="UP000368512"/>
    </source>
</evidence>
<dbReference type="Proteomes" id="UP000336166">
    <property type="component" value="Unassembled WGS sequence"/>
</dbReference>
<feature type="transmembrane region" description="Helical" evidence="1">
    <location>
        <begin position="72"/>
        <end position="90"/>
    </location>
</feature>
<evidence type="ECO:0000313" key="3">
    <source>
        <dbReference type="EMBL" id="EAC7481051.1"/>
    </source>
</evidence>
<evidence type="ECO:0000313" key="11">
    <source>
        <dbReference type="EMBL" id="ECX6925562.1"/>
    </source>
</evidence>
<evidence type="ECO:0000313" key="18">
    <source>
        <dbReference type="Proteomes" id="UP000427828"/>
    </source>
</evidence>
<evidence type="ECO:0000313" key="17">
    <source>
        <dbReference type="Proteomes" id="UP000403352"/>
    </source>
</evidence>
<keyword evidence="1" id="KW-1133">Transmembrane helix</keyword>
<dbReference type="Proteomes" id="UP000467536">
    <property type="component" value="Unassembled WGS sequence"/>
</dbReference>
<evidence type="ECO:0000313" key="7">
    <source>
        <dbReference type="EMBL" id="EAG4462390.1"/>
    </source>
</evidence>
<sequence>MVCSNHVGVLAETAVKLTVLIITTSAINAINIFFKITIFLLLTLNLQCQLAIYSFAKAPPFTVNMALSRTSVYIILCGVLKFSNVAYILLKKRKPKRIVLFSFHSIVFISLFSLANCRYMVSYSIALFS</sequence>
<dbReference type="EMBL" id="AAAJWF010000006">
    <property type="protein sequence ID" value="EAC7481051.1"/>
    <property type="molecule type" value="Genomic_DNA"/>
</dbReference>
<dbReference type="Proteomes" id="UP000548278">
    <property type="component" value="Unassembled WGS sequence"/>
</dbReference>
<dbReference type="EMBL" id="AABATR010000005">
    <property type="protein sequence ID" value="EAG1894034.1"/>
    <property type="molecule type" value="Genomic_DNA"/>
</dbReference>
<organism evidence="4 17">
    <name type="scientific">Listeria monocytogenes</name>
    <dbReference type="NCBI Taxonomy" id="1639"/>
    <lineage>
        <taxon>Bacteria</taxon>
        <taxon>Bacillati</taxon>
        <taxon>Bacillota</taxon>
        <taxon>Bacilli</taxon>
        <taxon>Bacillales</taxon>
        <taxon>Listeriaceae</taxon>
        <taxon>Listeria</taxon>
    </lineage>
</organism>
<keyword evidence="1" id="KW-0812">Transmembrane</keyword>
<dbReference type="Proteomes" id="UP000522199">
    <property type="component" value="Unassembled WGS sequence"/>
</dbReference>
<dbReference type="EMBL" id="AALAQH010000008">
    <property type="protein sequence ID" value="ECX6925562.1"/>
    <property type="molecule type" value="Genomic_DNA"/>
</dbReference>
<evidence type="ECO:0000256" key="1">
    <source>
        <dbReference type="SAM" id="Phobius"/>
    </source>
</evidence>
<reference evidence="13 19" key="4">
    <citation type="submission" date="2019-08" db="EMBL/GenBank/DDBJ databases">
        <authorList>
            <person name="Ashton P.M."/>
            <person name="Dallman T."/>
            <person name="Nair S."/>
            <person name="De Pinna E."/>
            <person name="Peters T."/>
            <person name="Grant K."/>
        </authorList>
    </citation>
    <scope>NUCLEOTIDE SEQUENCE [LARGE SCALE GENOMIC DNA]</scope>
    <source>
        <strain evidence="13 19">788324</strain>
    </source>
</reference>